<dbReference type="HOGENOM" id="CLU_013513_4_0_1"/>
<keyword evidence="7" id="KW-1185">Reference proteome</keyword>
<feature type="active site" description="Proton acceptor" evidence="4">
    <location>
        <position position="348"/>
    </location>
</feature>
<dbReference type="InParanoid" id="I6ND74"/>
<name>I6ND74_ERECY</name>
<keyword evidence="3" id="KW-0012">Acyltransferase</keyword>
<dbReference type="GO" id="GO:0004092">
    <property type="term" value="F:carnitine O-acetyltransferase activity"/>
    <property type="evidence" value="ECO:0007669"/>
    <property type="project" value="TreeGrafter"/>
</dbReference>
<dbReference type="AlphaFoldDB" id="I6ND74"/>
<dbReference type="eggNOG" id="KOG3719">
    <property type="taxonomic scope" value="Eukaryota"/>
</dbReference>
<dbReference type="InterPro" id="IPR000542">
    <property type="entry name" value="Carn_acyl_trans"/>
</dbReference>
<reference evidence="6 7" key="1">
    <citation type="journal article" date="2011" name="G3 (Bethesda)">
        <title>Genome evolution in the Eremothecium clade of the Saccharomyces complex revealed by comparative genomics.</title>
        <authorList>
            <person name="Wendland J."/>
            <person name="Walther A."/>
        </authorList>
    </citation>
    <scope>NUCLEOTIDE SEQUENCE [LARGE SCALE GENOMIC DNA]</scope>
    <source>
        <strain evidence="7">CBS 270.75 / DBVPG 7215 / KCTC 17166 / NRRL Y-17582</strain>
    </source>
</reference>
<dbReference type="Gene3D" id="3.30.559.70">
    <property type="entry name" value="Choline/Carnitine o-acyltransferase, domain 2"/>
    <property type="match status" value="1"/>
</dbReference>
<proteinExistence type="inferred from homology"/>
<dbReference type="Proteomes" id="UP000006790">
    <property type="component" value="Chromosome 5"/>
</dbReference>
<evidence type="ECO:0000256" key="2">
    <source>
        <dbReference type="ARBA" id="ARBA00022679"/>
    </source>
</evidence>
<dbReference type="RefSeq" id="XP_003646833.1">
    <property type="nucleotide sequence ID" value="XM_003646785.1"/>
</dbReference>
<dbReference type="FunFam" id="3.30.559.70:FF:000003">
    <property type="entry name" value="Carnitine acetyl transferase FacC"/>
    <property type="match status" value="1"/>
</dbReference>
<dbReference type="GO" id="GO:0005739">
    <property type="term" value="C:mitochondrion"/>
    <property type="evidence" value="ECO:0007669"/>
    <property type="project" value="EnsemblFungi"/>
</dbReference>
<dbReference type="Pfam" id="PF00755">
    <property type="entry name" value="Carn_acyltransf"/>
    <property type="match status" value="1"/>
</dbReference>
<evidence type="ECO:0000256" key="4">
    <source>
        <dbReference type="PIRSR" id="PIRSR600542-1"/>
    </source>
</evidence>
<protein>
    <recommendedName>
        <fullName evidence="5">Choline/carnitine acyltransferase domain-containing protein</fullName>
    </recommendedName>
</protein>
<evidence type="ECO:0000313" key="6">
    <source>
        <dbReference type="EMBL" id="AET40016.1"/>
    </source>
</evidence>
<sequence>MEEFRLQRLPIPDLRDTLDRYLARLEPLQDEKRHSYTQEAVKQSEDVLKMLDAGLRDYDAELDRRDHKTSYIEQFWYDSYLQYDESVVLNVNPYFQLEDDPTMRIVSSATFGEHSVQLKRASKLVVSILKFVKAIRHDTLSQDVVRGVRLSMDQYAKMFGSSRIPPAPGDDSCHFQIDSTSHHVVVMYKSQFYWFDVLDVDNEPIFQSPEQLEWNLYSIIMDGERGSEPSNRYPWGVFSTETTRVWSNIREYISKSHDSTNWNNLKIIDSALFIICLDDVEISDDLELANSMLCGTSDIRFPTPKELKQNVNQGIPLGVQQGTCLNRWYYKLQLIVTKNGKAGINFEHTGVDGHTVLRLVRDIYTDSILNFAQGIAKTVPKIFDERPHPVSNRPSHAANLIIIPRRLEWVLDSFLLSSLHFAETRLSDMLSQFEFAVLHFKQYGSNRIKSHFKTSPDAFLQMAFQTAYYALYGKFEMTYEPAMTKSFQNGRTEAIRTVSHKSKEFVKSMFNSISTDRERLTLLQTACAHHSKISKECSLGQGQDRHLYALYCIWRNNFKDSIPIPPIFEDSGWSLLNTNVLSTSNCSNSCLKGFGFGPVCANGFGIGYIIRPGSISLLISSRHRQTKRFASLIEKFLVEMNRISDRANNTKPTPYQYKRSDDLKYLLSGYDYFDVSITG</sequence>
<dbReference type="InterPro" id="IPR042231">
    <property type="entry name" value="Cho/carn_acyl_trans_2"/>
</dbReference>
<keyword evidence="2" id="KW-0808">Transferase</keyword>
<feature type="domain" description="Choline/carnitine acyltransferase" evidence="5">
    <location>
        <begin position="9"/>
        <end position="634"/>
    </location>
</feature>
<dbReference type="PANTHER" id="PTHR22589">
    <property type="entry name" value="CARNITINE O-ACYLTRANSFERASE"/>
    <property type="match status" value="1"/>
</dbReference>
<evidence type="ECO:0000259" key="5">
    <source>
        <dbReference type="Pfam" id="PF00755"/>
    </source>
</evidence>
<dbReference type="InterPro" id="IPR023213">
    <property type="entry name" value="CAT-like_dom_sf"/>
</dbReference>
<dbReference type="STRING" id="931890.I6ND74"/>
<dbReference type="GO" id="GO:0009437">
    <property type="term" value="P:carnitine metabolic process"/>
    <property type="evidence" value="ECO:0007669"/>
    <property type="project" value="EnsemblFungi"/>
</dbReference>
<dbReference type="PANTHER" id="PTHR22589:SF29">
    <property type="entry name" value="MITOCHONDRIAL CARNITINE O-ACETYLTRANSFERASE-RELATED"/>
    <property type="match status" value="1"/>
</dbReference>
<dbReference type="OrthoDB" id="240216at2759"/>
<accession>I6ND74</accession>
<evidence type="ECO:0000256" key="1">
    <source>
        <dbReference type="ARBA" id="ARBA00005232"/>
    </source>
</evidence>
<evidence type="ECO:0000313" key="7">
    <source>
        <dbReference type="Proteomes" id="UP000006790"/>
    </source>
</evidence>
<dbReference type="KEGG" id="erc:Ecym_5250"/>
<dbReference type="SUPFAM" id="SSF52777">
    <property type="entry name" value="CoA-dependent acyltransferases"/>
    <property type="match status" value="2"/>
</dbReference>
<dbReference type="InterPro" id="IPR039551">
    <property type="entry name" value="Cho/carn_acyl_trans"/>
</dbReference>
<evidence type="ECO:0000256" key="3">
    <source>
        <dbReference type="ARBA" id="ARBA00023315"/>
    </source>
</evidence>
<dbReference type="GeneID" id="11471924"/>
<dbReference type="Gene3D" id="3.30.559.10">
    <property type="entry name" value="Chloramphenicol acetyltransferase-like domain"/>
    <property type="match status" value="1"/>
</dbReference>
<dbReference type="EMBL" id="CP002501">
    <property type="protein sequence ID" value="AET40016.1"/>
    <property type="molecule type" value="Genomic_DNA"/>
</dbReference>
<dbReference type="OMA" id="HILVMRR"/>
<dbReference type="FunCoup" id="I6ND74">
    <property type="interactions" value="472"/>
</dbReference>
<gene>
    <name evidence="6" type="ordered locus">Ecym_5250</name>
</gene>
<comment type="similarity">
    <text evidence="1">Belongs to the carnitine/choline acetyltransferase family.</text>
</comment>
<organism evidence="6 7">
    <name type="scientific">Eremothecium cymbalariae (strain CBS 270.75 / DBVPG 7215 / KCTC 17166 / NRRL Y-17582)</name>
    <name type="common">Yeast</name>
    <dbReference type="NCBI Taxonomy" id="931890"/>
    <lineage>
        <taxon>Eukaryota</taxon>
        <taxon>Fungi</taxon>
        <taxon>Dikarya</taxon>
        <taxon>Ascomycota</taxon>
        <taxon>Saccharomycotina</taxon>
        <taxon>Saccharomycetes</taxon>
        <taxon>Saccharomycetales</taxon>
        <taxon>Saccharomycetaceae</taxon>
        <taxon>Eremothecium</taxon>
    </lineage>
</organism>